<protein>
    <submittedName>
        <fullName evidence="1">Uncharacterized protein</fullName>
    </submittedName>
</protein>
<accession>A0ABP8BF70</accession>
<sequence length="126" mass="14387">MNKVVIFLLFPVIVFNASVREVIKAPQLISHFIQHHQLDAQISFIDFLEMHYFGHDLNDNDDEEDMKLPFKKIDGHHVISIAVPAERFILLKAACLNLLPACTFSYEPKYSNPTFGSLFRPPMASA</sequence>
<gene>
    <name evidence="1" type="ORF">GCM10022289_24700</name>
</gene>
<name>A0ABP8BF70_9SPHI</name>
<evidence type="ECO:0000313" key="1">
    <source>
        <dbReference type="EMBL" id="GAA4205383.1"/>
    </source>
</evidence>
<reference evidence="2" key="1">
    <citation type="journal article" date="2019" name="Int. J. Syst. Evol. Microbiol.">
        <title>The Global Catalogue of Microorganisms (GCM) 10K type strain sequencing project: providing services to taxonomists for standard genome sequencing and annotation.</title>
        <authorList>
            <consortium name="The Broad Institute Genomics Platform"/>
            <consortium name="The Broad Institute Genome Sequencing Center for Infectious Disease"/>
            <person name="Wu L."/>
            <person name="Ma J."/>
        </authorList>
    </citation>
    <scope>NUCLEOTIDE SEQUENCE [LARGE SCALE GENOMIC DNA]</scope>
    <source>
        <strain evidence="2">JCM 17626</strain>
    </source>
</reference>
<organism evidence="1 2">
    <name type="scientific">Pedobacter jeongneungensis</name>
    <dbReference type="NCBI Taxonomy" id="947309"/>
    <lineage>
        <taxon>Bacteria</taxon>
        <taxon>Pseudomonadati</taxon>
        <taxon>Bacteroidota</taxon>
        <taxon>Sphingobacteriia</taxon>
        <taxon>Sphingobacteriales</taxon>
        <taxon>Sphingobacteriaceae</taxon>
        <taxon>Pedobacter</taxon>
    </lineage>
</organism>
<dbReference type="RefSeq" id="WP_344851766.1">
    <property type="nucleotide sequence ID" value="NZ_BAABBY010000006.1"/>
</dbReference>
<evidence type="ECO:0000313" key="2">
    <source>
        <dbReference type="Proteomes" id="UP001501772"/>
    </source>
</evidence>
<proteinExistence type="predicted"/>
<dbReference type="EMBL" id="BAABBY010000006">
    <property type="protein sequence ID" value="GAA4205383.1"/>
    <property type="molecule type" value="Genomic_DNA"/>
</dbReference>
<comment type="caution">
    <text evidence="1">The sequence shown here is derived from an EMBL/GenBank/DDBJ whole genome shotgun (WGS) entry which is preliminary data.</text>
</comment>
<dbReference type="Proteomes" id="UP001501772">
    <property type="component" value="Unassembled WGS sequence"/>
</dbReference>
<keyword evidence="2" id="KW-1185">Reference proteome</keyword>